<dbReference type="EMBL" id="JAIWYP010000009">
    <property type="protein sequence ID" value="KAH3774698.1"/>
    <property type="molecule type" value="Genomic_DNA"/>
</dbReference>
<feature type="compositionally biased region" description="Low complexity" evidence="1">
    <location>
        <begin position="28"/>
        <end position="42"/>
    </location>
</feature>
<evidence type="ECO:0000313" key="4">
    <source>
        <dbReference type="Proteomes" id="UP000828390"/>
    </source>
</evidence>
<reference evidence="3" key="1">
    <citation type="journal article" date="2019" name="bioRxiv">
        <title>The Genome of the Zebra Mussel, Dreissena polymorpha: A Resource for Invasive Species Research.</title>
        <authorList>
            <person name="McCartney M.A."/>
            <person name="Auch B."/>
            <person name="Kono T."/>
            <person name="Mallez S."/>
            <person name="Zhang Y."/>
            <person name="Obille A."/>
            <person name="Becker A."/>
            <person name="Abrahante J.E."/>
            <person name="Garbe J."/>
            <person name="Badalamenti J.P."/>
            <person name="Herman A."/>
            <person name="Mangelson H."/>
            <person name="Liachko I."/>
            <person name="Sullivan S."/>
            <person name="Sone E.D."/>
            <person name="Koren S."/>
            <person name="Silverstein K.A.T."/>
            <person name="Beckman K.B."/>
            <person name="Gohl D.M."/>
        </authorList>
    </citation>
    <scope>NUCLEOTIDE SEQUENCE</scope>
    <source>
        <strain evidence="3">Duluth1</strain>
        <tissue evidence="3">Whole animal</tissue>
    </source>
</reference>
<gene>
    <name evidence="3" type="ORF">DPMN_176086</name>
</gene>
<feature type="region of interest" description="Disordered" evidence="1">
    <location>
        <begin position="28"/>
        <end position="51"/>
    </location>
</feature>
<sequence>MVFLSMKGVFFLFALTCIVVEAGRRRYQTTTTPRQKYTPATTQTPPKGGSYEHEQLALNIEKELKEINSTLDAIYTLVSSISFRIS</sequence>
<organism evidence="3 4">
    <name type="scientific">Dreissena polymorpha</name>
    <name type="common">Zebra mussel</name>
    <name type="synonym">Mytilus polymorpha</name>
    <dbReference type="NCBI Taxonomy" id="45954"/>
    <lineage>
        <taxon>Eukaryota</taxon>
        <taxon>Metazoa</taxon>
        <taxon>Spiralia</taxon>
        <taxon>Lophotrochozoa</taxon>
        <taxon>Mollusca</taxon>
        <taxon>Bivalvia</taxon>
        <taxon>Autobranchia</taxon>
        <taxon>Heteroconchia</taxon>
        <taxon>Euheterodonta</taxon>
        <taxon>Imparidentia</taxon>
        <taxon>Neoheterodontei</taxon>
        <taxon>Myida</taxon>
        <taxon>Dreissenoidea</taxon>
        <taxon>Dreissenidae</taxon>
        <taxon>Dreissena</taxon>
    </lineage>
</organism>
<accession>A0A9D4E7S3</accession>
<dbReference type="AlphaFoldDB" id="A0A9D4E7S3"/>
<keyword evidence="2" id="KW-0732">Signal</keyword>
<proteinExistence type="predicted"/>
<protein>
    <submittedName>
        <fullName evidence="3">Uncharacterized protein</fullName>
    </submittedName>
</protein>
<dbReference type="Proteomes" id="UP000828390">
    <property type="component" value="Unassembled WGS sequence"/>
</dbReference>
<feature type="chain" id="PRO_5039667511" evidence="2">
    <location>
        <begin position="23"/>
        <end position="86"/>
    </location>
</feature>
<evidence type="ECO:0000256" key="2">
    <source>
        <dbReference type="SAM" id="SignalP"/>
    </source>
</evidence>
<evidence type="ECO:0000313" key="3">
    <source>
        <dbReference type="EMBL" id="KAH3774698.1"/>
    </source>
</evidence>
<feature type="signal peptide" evidence="2">
    <location>
        <begin position="1"/>
        <end position="22"/>
    </location>
</feature>
<name>A0A9D4E7S3_DREPO</name>
<evidence type="ECO:0000256" key="1">
    <source>
        <dbReference type="SAM" id="MobiDB-lite"/>
    </source>
</evidence>
<comment type="caution">
    <text evidence="3">The sequence shown here is derived from an EMBL/GenBank/DDBJ whole genome shotgun (WGS) entry which is preliminary data.</text>
</comment>
<keyword evidence="4" id="KW-1185">Reference proteome</keyword>
<reference evidence="3" key="2">
    <citation type="submission" date="2020-11" db="EMBL/GenBank/DDBJ databases">
        <authorList>
            <person name="McCartney M.A."/>
            <person name="Auch B."/>
            <person name="Kono T."/>
            <person name="Mallez S."/>
            <person name="Becker A."/>
            <person name="Gohl D.M."/>
            <person name="Silverstein K.A.T."/>
            <person name="Koren S."/>
            <person name="Bechman K.B."/>
            <person name="Herman A."/>
            <person name="Abrahante J.E."/>
            <person name="Garbe J."/>
        </authorList>
    </citation>
    <scope>NUCLEOTIDE SEQUENCE</scope>
    <source>
        <strain evidence="3">Duluth1</strain>
        <tissue evidence="3">Whole animal</tissue>
    </source>
</reference>